<gene>
    <name evidence="1" type="ORF">H8M03_10500</name>
</gene>
<dbReference type="AlphaFoldDB" id="A0A7G9L1D3"/>
<dbReference type="SUPFAM" id="SSF63829">
    <property type="entry name" value="Calcium-dependent phosphotriesterase"/>
    <property type="match status" value="1"/>
</dbReference>
<dbReference type="RefSeq" id="WP_187479387.1">
    <property type="nucleotide sequence ID" value="NZ_CP060697.1"/>
</dbReference>
<dbReference type="Proteomes" id="UP000515861">
    <property type="component" value="Chromosome"/>
</dbReference>
<protein>
    <submittedName>
        <fullName evidence="1">DUF839 domain-containing protein</fullName>
    </submittedName>
</protein>
<sequence length="435" mass="47178">MTLNLDRRQFGASFIATAFAGLTASGCVTRRETGGVAGYGALVEDPNGLVDLPQGFSYRVISALGEPMDDGEPVPDNADGMGVFTGAGGRLILVRNHELKAHQPSRVTGTAYDHRGGIGLPGGTTTIVYNPASGRVERQHRSLAGTIRNCAGGTTPWRTWLSCEEDTSKPDGKIARDHGWVFEVPADHTGRVDPVPIKALGRFNHEAAAVDPATGIVYLTEDRDDSLLYRFLPYMRGRLARGGRLQALALRDGRRDSRNWTRADFAVRQPAPAYWLDVTSVESPGDNLRHQGAEKGALLFARGEGIHMGRGEVYFACTSGGAARLGQIMRLRIGRGDRPDALDLFFESTAPDQFNYGDNLTVAPSGDLYVCEDQYTDVVDNYIRGIRPDGTPFPFARLRLQTEWAGACFSPNGQTLFVNAFSPAKTLAITGPFRS</sequence>
<name>A0A7G9L1D3_9SPHN</name>
<keyword evidence="2" id="KW-1185">Reference proteome</keyword>
<proteinExistence type="predicted"/>
<organism evidence="1 2">
    <name type="scientific">Sphingomonas sabuli</name>
    <dbReference type="NCBI Taxonomy" id="2764186"/>
    <lineage>
        <taxon>Bacteria</taxon>
        <taxon>Pseudomonadati</taxon>
        <taxon>Pseudomonadota</taxon>
        <taxon>Alphaproteobacteria</taxon>
        <taxon>Sphingomonadales</taxon>
        <taxon>Sphingomonadaceae</taxon>
        <taxon>Sphingomonas</taxon>
    </lineage>
</organism>
<accession>A0A7G9L1D3</accession>
<reference evidence="1 2" key="1">
    <citation type="submission" date="2020-08" db="EMBL/GenBank/DDBJ databases">
        <title>Sphingomonas sp. sand1-3 16S ribosomal RNA gene Genome sequencing and assembly.</title>
        <authorList>
            <person name="Kang M."/>
        </authorList>
    </citation>
    <scope>NUCLEOTIDE SEQUENCE [LARGE SCALE GENOMIC DNA]</scope>
    <source>
        <strain evidence="2">sand1-3</strain>
    </source>
</reference>
<dbReference type="Pfam" id="PF05787">
    <property type="entry name" value="PhoX"/>
    <property type="match status" value="1"/>
</dbReference>
<dbReference type="PROSITE" id="PS51257">
    <property type="entry name" value="PROKAR_LIPOPROTEIN"/>
    <property type="match status" value="1"/>
</dbReference>
<dbReference type="InterPro" id="IPR008557">
    <property type="entry name" value="PhoX"/>
</dbReference>
<dbReference type="EMBL" id="CP060697">
    <property type="protein sequence ID" value="QNM82432.1"/>
    <property type="molecule type" value="Genomic_DNA"/>
</dbReference>
<evidence type="ECO:0000313" key="1">
    <source>
        <dbReference type="EMBL" id="QNM82432.1"/>
    </source>
</evidence>
<evidence type="ECO:0000313" key="2">
    <source>
        <dbReference type="Proteomes" id="UP000515861"/>
    </source>
</evidence>
<dbReference type="KEGG" id="ssau:H8M03_10500"/>
<dbReference type="PANTHER" id="PTHR35399">
    <property type="entry name" value="SLR8030 PROTEIN"/>
    <property type="match status" value="1"/>
</dbReference>
<dbReference type="PANTHER" id="PTHR35399:SF4">
    <property type="entry name" value="MEMBRANE PROTEIN"/>
    <property type="match status" value="1"/>
</dbReference>